<sequence>MIGLDAGSTAVCSGGRISAIPELDVVMSGRACFRSSPRRLVHQQRFQHGFQFSRVADPEQVPVDEFAGQHLCPRTAKGDLFGMTGPFEHLAQNRQVFRAYGIE</sequence>
<dbReference type="AlphaFoldDB" id="A0A922T6T6"/>
<keyword evidence="2" id="KW-1185">Reference proteome</keyword>
<proteinExistence type="predicted"/>
<organism evidence="1 2">
    <name type="scientific">Pseudorhizobium pelagicum</name>
    <dbReference type="NCBI Taxonomy" id="1509405"/>
    <lineage>
        <taxon>Bacteria</taxon>
        <taxon>Pseudomonadati</taxon>
        <taxon>Pseudomonadota</taxon>
        <taxon>Alphaproteobacteria</taxon>
        <taxon>Hyphomicrobiales</taxon>
        <taxon>Rhizobiaceae</taxon>
        <taxon>Rhizobium/Agrobacterium group</taxon>
        <taxon>Pseudorhizobium</taxon>
    </lineage>
</organism>
<dbReference type="Proteomes" id="UP000052167">
    <property type="component" value="Unassembled WGS sequence"/>
</dbReference>
<evidence type="ECO:0000313" key="1">
    <source>
        <dbReference type="EMBL" id="KEQ02609.1"/>
    </source>
</evidence>
<protein>
    <submittedName>
        <fullName evidence="1">Uncharacterized protein</fullName>
    </submittedName>
</protein>
<accession>A0A922T6T6</accession>
<reference evidence="1 2" key="1">
    <citation type="submission" date="2014-06" db="EMBL/GenBank/DDBJ databases">
        <title>Rhizobium pelagicum/R2-400B4.</title>
        <authorList>
            <person name="Kimes N.E."/>
            <person name="Lopez-Perez M."/>
        </authorList>
    </citation>
    <scope>NUCLEOTIDE SEQUENCE [LARGE SCALE GENOMIC DNA]</scope>
    <source>
        <strain evidence="1 2">R2-400B4</strain>
    </source>
</reference>
<dbReference type="EMBL" id="JOKJ01000047">
    <property type="protein sequence ID" value="KEQ02609.1"/>
    <property type="molecule type" value="Genomic_DNA"/>
</dbReference>
<comment type="caution">
    <text evidence="1">The sequence shown here is derived from an EMBL/GenBank/DDBJ whole genome shotgun (WGS) entry which is preliminary data.</text>
</comment>
<name>A0A922T6T6_9HYPH</name>
<evidence type="ECO:0000313" key="2">
    <source>
        <dbReference type="Proteomes" id="UP000052167"/>
    </source>
</evidence>
<gene>
    <name evidence="1" type="ORF">GV68_20375</name>
</gene>